<keyword evidence="2" id="KW-1185">Reference proteome</keyword>
<reference evidence="1 2" key="1">
    <citation type="submission" date="2015-01" db="EMBL/GenBank/DDBJ databases">
        <title>Vibrio sp. C1 JCM 19231 whole genome shotgun sequence.</title>
        <authorList>
            <person name="Sawabe T."/>
            <person name="Meirelles P."/>
            <person name="Feng G."/>
            <person name="Sayaka M."/>
            <person name="Hattori M."/>
            <person name="Ohkuma M."/>
        </authorList>
    </citation>
    <scope>NUCLEOTIDE SEQUENCE [LARGE SCALE GENOMIC DNA]</scope>
    <source>
        <strain evidence="2">JCM 19231</strain>
    </source>
</reference>
<protein>
    <recommendedName>
        <fullName evidence="3">Lipase</fullName>
    </recommendedName>
</protein>
<dbReference type="EMBL" id="BBRZ01000151">
    <property type="protein sequence ID" value="GAM59425.1"/>
    <property type="molecule type" value="Genomic_DNA"/>
</dbReference>
<proteinExistence type="predicted"/>
<name>A0A0B8NY31_9VIBR</name>
<evidence type="ECO:0008006" key="3">
    <source>
        <dbReference type="Google" id="ProtNLM"/>
    </source>
</evidence>
<organism evidence="1 2">
    <name type="scientific">Vibrio ishigakensis</name>
    <dbReference type="NCBI Taxonomy" id="1481914"/>
    <lineage>
        <taxon>Bacteria</taxon>
        <taxon>Pseudomonadati</taxon>
        <taxon>Pseudomonadota</taxon>
        <taxon>Gammaproteobacteria</taxon>
        <taxon>Vibrionales</taxon>
        <taxon>Vibrionaceae</taxon>
        <taxon>Vibrio</taxon>
    </lineage>
</organism>
<dbReference type="AlphaFoldDB" id="A0A0B8NY31"/>
<dbReference type="SUPFAM" id="SSF53474">
    <property type="entry name" value="alpha/beta-Hydrolases"/>
    <property type="match status" value="1"/>
</dbReference>
<sequence length="201" mass="23107">MPGMLKWLKKIDDDNWFTTHGLDILLYAGLHSELVRYKVARKITEAVEEAKGEKIHKSGLKGVHIVAHSMGTAVVHDTLRKMYGSGVSDPEKKGKTYSLDPSKNKLSTLWMFANVTPLFHFFGELIDGMTSTTDPLKSVVRPAPGKKGCLYRFYDISHEYDYVSRWLRLIPLQSWMPPPSQMYEFRSIETEDFYEELTRTV</sequence>
<dbReference type="Proteomes" id="UP000031671">
    <property type="component" value="Unassembled WGS sequence"/>
</dbReference>
<dbReference type="InterPro" id="IPR029058">
    <property type="entry name" value="AB_hydrolase_fold"/>
</dbReference>
<accession>A0A0B8NY31</accession>
<gene>
    <name evidence="1" type="ORF">JCM19231_527</name>
</gene>
<evidence type="ECO:0000313" key="1">
    <source>
        <dbReference type="EMBL" id="GAM59425.1"/>
    </source>
</evidence>
<comment type="caution">
    <text evidence="1">The sequence shown here is derived from an EMBL/GenBank/DDBJ whole genome shotgun (WGS) entry which is preliminary data.</text>
</comment>
<reference evidence="1 2" key="2">
    <citation type="submission" date="2015-01" db="EMBL/GenBank/DDBJ databases">
        <authorList>
            <consortium name="NBRP consortium"/>
            <person name="Sawabe T."/>
            <person name="Meirelles P."/>
            <person name="Feng G."/>
            <person name="Sayaka M."/>
            <person name="Hattori M."/>
            <person name="Ohkuma M."/>
        </authorList>
    </citation>
    <scope>NUCLEOTIDE SEQUENCE [LARGE SCALE GENOMIC DNA]</scope>
    <source>
        <strain evidence="2">JCM 19231</strain>
    </source>
</reference>
<evidence type="ECO:0000313" key="2">
    <source>
        <dbReference type="Proteomes" id="UP000031671"/>
    </source>
</evidence>